<dbReference type="InterPro" id="IPR044926">
    <property type="entry name" value="RGS_subdomain_2"/>
</dbReference>
<feature type="compositionally biased region" description="Polar residues" evidence="3">
    <location>
        <begin position="1773"/>
        <end position="1790"/>
    </location>
</feature>
<name>A0A0X3PW62_SCHSO</name>
<dbReference type="PANTHER" id="PTHR22968:SF24">
    <property type="entry name" value="SERINE_THREONINE-PROTEIN KINASE"/>
    <property type="match status" value="1"/>
</dbReference>
<dbReference type="InterPro" id="IPR015212">
    <property type="entry name" value="RGS-like_dom"/>
</dbReference>
<feature type="region of interest" description="Disordered" evidence="3">
    <location>
        <begin position="1760"/>
        <end position="1801"/>
    </location>
</feature>
<dbReference type="GO" id="GO:0004674">
    <property type="term" value="F:protein serine/threonine kinase activity"/>
    <property type="evidence" value="ECO:0007669"/>
    <property type="project" value="UniProtKB-KW"/>
</dbReference>
<dbReference type="PANTHER" id="PTHR22968">
    <property type="entry name" value="PROTEIN KINASE C, MU"/>
    <property type="match status" value="1"/>
</dbReference>
<dbReference type="Pfam" id="PF00130">
    <property type="entry name" value="C1_1"/>
    <property type="match status" value="1"/>
</dbReference>
<dbReference type="InterPro" id="IPR002219">
    <property type="entry name" value="PKC_DAG/PE"/>
</dbReference>
<evidence type="ECO:0000259" key="4">
    <source>
        <dbReference type="PROSITE" id="PS50081"/>
    </source>
</evidence>
<dbReference type="GO" id="GO:0005085">
    <property type="term" value="F:guanyl-nucleotide exchange factor activity"/>
    <property type="evidence" value="ECO:0007669"/>
    <property type="project" value="InterPro"/>
</dbReference>
<dbReference type="GO" id="GO:0007200">
    <property type="term" value="P:phospholipase C-activating G protein-coupled receptor signaling pathway"/>
    <property type="evidence" value="ECO:0007669"/>
    <property type="project" value="TreeGrafter"/>
</dbReference>
<keyword evidence="2" id="KW-0862">Zinc</keyword>
<feature type="domain" description="Phorbol-ester/DAG-type" evidence="4">
    <location>
        <begin position="530"/>
        <end position="580"/>
    </location>
</feature>
<feature type="region of interest" description="Disordered" evidence="3">
    <location>
        <begin position="1322"/>
        <end position="1344"/>
    </location>
</feature>
<dbReference type="GO" id="GO:0005829">
    <property type="term" value="C:cytosol"/>
    <property type="evidence" value="ECO:0007669"/>
    <property type="project" value="TreeGrafter"/>
</dbReference>
<dbReference type="GO" id="GO:0016020">
    <property type="term" value="C:membrane"/>
    <property type="evidence" value="ECO:0007669"/>
    <property type="project" value="UniProtKB-SubCell"/>
</dbReference>
<dbReference type="EMBL" id="GEEE01007397">
    <property type="protein sequence ID" value="JAP55828.1"/>
    <property type="molecule type" value="Transcribed_RNA"/>
</dbReference>
<dbReference type="Gene3D" id="3.30.60.20">
    <property type="match status" value="1"/>
</dbReference>
<dbReference type="InterPro" id="IPR046349">
    <property type="entry name" value="C1-like_sf"/>
</dbReference>
<dbReference type="SUPFAM" id="SSF48097">
    <property type="entry name" value="Regulator of G-protein signaling, RGS"/>
    <property type="match status" value="1"/>
</dbReference>
<dbReference type="CDD" id="cd20817">
    <property type="entry name" value="C1_Stac"/>
    <property type="match status" value="1"/>
</dbReference>
<reference evidence="5" key="1">
    <citation type="submission" date="2016-01" db="EMBL/GenBank/DDBJ databases">
        <title>Reference transcriptome for the parasite Schistocephalus solidus: insights into the molecular evolution of parasitism.</title>
        <authorList>
            <person name="Hebert F.O."/>
            <person name="Grambauer S."/>
            <person name="Barber I."/>
            <person name="Landry C.R."/>
            <person name="Aubin-Horth N."/>
        </authorList>
    </citation>
    <scope>NUCLEOTIDE SEQUENCE</scope>
</reference>
<feature type="region of interest" description="Disordered" evidence="3">
    <location>
        <begin position="630"/>
        <end position="653"/>
    </location>
</feature>
<dbReference type="InterPro" id="IPR036305">
    <property type="entry name" value="RGS_sf"/>
</dbReference>
<dbReference type="GO" id="GO:0035556">
    <property type="term" value="P:intracellular signal transduction"/>
    <property type="evidence" value="ECO:0007669"/>
    <property type="project" value="TreeGrafter"/>
</dbReference>
<accession>A0A0X3PW62</accession>
<gene>
    <name evidence="5" type="ORF">TR147522</name>
</gene>
<sequence>MFEKPKNRVKRKERNVTTNLPASDGIIADLPPIHPTSSNSSLGFINSGSLGSNSHLLRPRSGMGGPIARPLSIADGGLSLPSPDVGVCSIFQTMPSSMRSKRKVLSPPEQHLEEEFPSAQICTSEESGDPFCPRTLRGQSEGPPEFKRLSATPEAPPRGHYPGRNFNDDSEDEAITEEIFDVASRFQSAPAVLANPALCSVLINYLLCQNRELSPILFYLAAKHYAWVVTTNKSLATSDRRFLIEIFSTFLHEKSPLPVKVDPLIIQQMEETILSNSPAMVFDGCCDDVLPQIQFQLEKLNKDIRYGLDIWKPVENFDILIEHTPEEELGIFEGAITPCLLELERIIADGSAAAVSVSTATNGKSSGTAIVDLRNPILPSSNCATWVAATAKKTNYSLKKTALALKISLVTAYWYFKLSKCTSATDTLSTSGSIDESCIVTSPSTPINLQPSRKSYLARSIENLAAQATGGRSGASSLNSHAFTGSLSSSLPFVGTIKWHKMPCFNSKIKTKTPSAALFGRMKSTTSVKGHNLQERCFERIAECAVCEELLWGLAPQGLSCQNCDLCAHQKCKSNIKDNCQKDNKTKASSSILTANSVCSAGSSGFSSLRLSSSRSTIYGSLNFSSVSAASQQAQQQQQQSDQASSTGPRDCVTWHSRRRLPYRTPLLSLLSGEAQKNPVKRCSVGPSEEKKASLAASTEEIHHCRNHSWGEVFQPPSINPSSGFVSVTEPAPIPEATSPADLTALSNTGRSNRVNIGYSQSISYRRSDGLKSPEFALRHIRQVKQPYEGYISGSENRLSKHATSTLSLLSPSEQEKRGFTSSVAENMQKLCPFDWSEDQDMKEQESFDAMTELRTHFPNYEVPTKGPRVQDHVRTLVLLEFHQKVRYMVSYLKQFDYLLIRPWPTEHKYLREMLCLEHIPLLIGLFQSLVTVIESTVEPQGYGDLASAVLEWLTVNNGENLKAWSRHCQALSCTNMLDCVKAARREYARKNPRIQPLLETRFNKFVLIDGLTQMRVLYFNLPLIVKNITKDLEKKTTKYKEEAKVWQEIYVKLSGLPYTIDTVCMPLVKLINNGQFYSTVDKKEQLTRHQAQGGTVPFSTLLLEFPRTLFQYYVVDHAEVTVDKFTFTSENKINYDYLREKTDVLAILLEDALLLLIKEGDRFVMRPFKPTKEQGMGPDTPTPSSTGPGVSSFGSVGGTLSQLNPGLAASNVNLSDRPSGNTLGNTMKLLPVFPLDSVFTSRGENIGGEYMLNMIFKKLAVLLRIFFTKKDLRERWYHTLKALEDRVTSGLYSAHHFDQGSRAGSCCPSERSSISEILHSRENSGELQESKPPPQPEELSEIEEDDIKASADSAETLESCQVAESCVESFWSSEEIPNEEGQQLAEECNRIKQRIMDLVKSIDNDDTSYDVQNGKEPLKDKLFSNRQRLVCELILTTKWLDFIAKRLHGSLNASTFAAHEKLSHSFSWEPDSTDSNYARAAVSVATKAHCRPMSTIVETDNISLAAVQFSGLKRPRSKSAFVGRFGNLKEDIDKDEDECSVYQGTMNEDDLDESKDLRDLQILASLLSQAAHRALRSATSKSEGEEMEAGCAAGDGLSLIKQEECALISVEAQKEDSASLKITGNTELKSSDLEGIIPSKEIIAKTMEQEGDKKDENDADAKLTTSISAVSVATDIIDLPGLHNDKNDSEEQMRKAAQALCDEIINGARSFEEEVEATATDLVDSVLIFAYDRLTGHHAPSSVTLSTMDSGMGSLLEQSTVSNEEQGEFVVPSSTPRMATKEFSTNSPRENSKQSGKKIEHLEVHSHLVDTQLVNLHTKISDGDLKVGNEGK</sequence>
<dbReference type="SUPFAM" id="SSF57889">
    <property type="entry name" value="Cysteine-rich domain"/>
    <property type="match status" value="1"/>
</dbReference>
<dbReference type="PROSITE" id="PS50081">
    <property type="entry name" value="ZF_DAG_PE_2"/>
    <property type="match status" value="1"/>
</dbReference>
<dbReference type="Gene3D" id="1.10.167.10">
    <property type="entry name" value="Regulator of G-protein Signalling 4, domain 2"/>
    <property type="match status" value="1"/>
</dbReference>
<evidence type="ECO:0000256" key="2">
    <source>
        <dbReference type="ARBA" id="ARBA00022833"/>
    </source>
</evidence>
<dbReference type="SMART" id="SM00109">
    <property type="entry name" value="C1"/>
    <property type="match status" value="1"/>
</dbReference>
<evidence type="ECO:0000313" key="5">
    <source>
        <dbReference type="EMBL" id="JAP55828.1"/>
    </source>
</evidence>
<organism evidence="5">
    <name type="scientific">Schistocephalus solidus</name>
    <name type="common">Tapeworm</name>
    <dbReference type="NCBI Taxonomy" id="70667"/>
    <lineage>
        <taxon>Eukaryota</taxon>
        <taxon>Metazoa</taxon>
        <taxon>Spiralia</taxon>
        <taxon>Lophotrochozoa</taxon>
        <taxon>Platyhelminthes</taxon>
        <taxon>Cestoda</taxon>
        <taxon>Eucestoda</taxon>
        <taxon>Diphyllobothriidea</taxon>
        <taxon>Diphyllobothriidae</taxon>
        <taxon>Schistocephalus</taxon>
    </lineage>
</organism>
<dbReference type="PROSITE" id="PS00479">
    <property type="entry name" value="ZF_DAG_PE_1"/>
    <property type="match status" value="1"/>
</dbReference>
<dbReference type="GO" id="GO:0008270">
    <property type="term" value="F:zinc ion binding"/>
    <property type="evidence" value="ECO:0007669"/>
    <property type="project" value="UniProtKB-KW"/>
</dbReference>
<evidence type="ECO:0000256" key="1">
    <source>
        <dbReference type="ARBA" id="ARBA00022723"/>
    </source>
</evidence>
<dbReference type="Pfam" id="PF09128">
    <property type="entry name" value="RGS-like"/>
    <property type="match status" value="1"/>
</dbReference>
<keyword evidence="1" id="KW-0479">Metal-binding</keyword>
<feature type="region of interest" description="Disordered" evidence="3">
    <location>
        <begin position="1169"/>
        <end position="1192"/>
    </location>
</feature>
<proteinExistence type="predicted"/>
<feature type="region of interest" description="Disordered" evidence="3">
    <location>
        <begin position="123"/>
        <end position="168"/>
    </location>
</feature>
<protein>
    <recommendedName>
        <fullName evidence="4">Phorbol-ester/DAG-type domain-containing protein</fullName>
    </recommendedName>
</protein>
<feature type="compositionally biased region" description="Low complexity" evidence="3">
    <location>
        <begin position="1178"/>
        <end position="1192"/>
    </location>
</feature>
<feature type="compositionally biased region" description="Low complexity" evidence="3">
    <location>
        <begin position="630"/>
        <end position="646"/>
    </location>
</feature>
<evidence type="ECO:0000256" key="3">
    <source>
        <dbReference type="SAM" id="MobiDB-lite"/>
    </source>
</evidence>